<gene>
    <name evidence="9" type="ORF">M2650_09380</name>
</gene>
<feature type="transmembrane region" description="Helical" evidence="6">
    <location>
        <begin position="351"/>
        <end position="371"/>
    </location>
</feature>
<keyword evidence="4 6" id="KW-1133">Transmembrane helix</keyword>
<evidence type="ECO:0000313" key="10">
    <source>
        <dbReference type="Proteomes" id="UP001431217"/>
    </source>
</evidence>
<keyword evidence="2" id="KW-1003">Cell membrane</keyword>
<dbReference type="InterPro" id="IPR025857">
    <property type="entry name" value="MacB_PCD"/>
</dbReference>
<dbReference type="EMBL" id="JAMBEP010000001">
    <property type="protein sequence ID" value="MCL1634841.1"/>
    <property type="molecule type" value="Genomic_DNA"/>
</dbReference>
<dbReference type="PANTHER" id="PTHR43738:SF3">
    <property type="entry name" value="ABC TRANSPORTER PERMEASE"/>
    <property type="match status" value="1"/>
</dbReference>
<dbReference type="InterPro" id="IPR051125">
    <property type="entry name" value="ABC-4/HrtB_transporter"/>
</dbReference>
<dbReference type="Pfam" id="PF02687">
    <property type="entry name" value="FtsX"/>
    <property type="match status" value="1"/>
</dbReference>
<evidence type="ECO:0000313" key="9">
    <source>
        <dbReference type="EMBL" id="MCL1634841.1"/>
    </source>
</evidence>
<feature type="domain" description="MacB-like periplasmic core" evidence="8">
    <location>
        <begin position="23"/>
        <end position="231"/>
    </location>
</feature>
<proteinExistence type="predicted"/>
<evidence type="ECO:0000256" key="6">
    <source>
        <dbReference type="SAM" id="Phobius"/>
    </source>
</evidence>
<accession>A0ABT0MJ02</accession>
<feature type="domain" description="ABC3 transporter permease C-terminal" evidence="7">
    <location>
        <begin position="266"/>
        <end position="381"/>
    </location>
</feature>
<dbReference type="InterPro" id="IPR003838">
    <property type="entry name" value="ABC3_permease_C"/>
</dbReference>
<evidence type="ECO:0000259" key="7">
    <source>
        <dbReference type="Pfam" id="PF02687"/>
    </source>
</evidence>
<evidence type="ECO:0000256" key="1">
    <source>
        <dbReference type="ARBA" id="ARBA00004651"/>
    </source>
</evidence>
<evidence type="ECO:0000259" key="8">
    <source>
        <dbReference type="Pfam" id="PF12704"/>
    </source>
</evidence>
<keyword evidence="10" id="KW-1185">Reference proteome</keyword>
<feature type="transmembrane region" description="Helical" evidence="6">
    <location>
        <begin position="259"/>
        <end position="279"/>
    </location>
</feature>
<comment type="caution">
    <text evidence="9">The sequence shown here is derived from an EMBL/GenBank/DDBJ whole genome shotgun (WGS) entry which is preliminary data.</text>
</comment>
<dbReference type="Pfam" id="PF12704">
    <property type="entry name" value="MacB_PCD"/>
    <property type="match status" value="1"/>
</dbReference>
<comment type="subcellular location">
    <subcellularLocation>
        <location evidence="1">Cell membrane</location>
        <topology evidence="1">Multi-pass membrane protein</topology>
    </subcellularLocation>
</comment>
<sequence>MKYLPLIWAELFRRKTRTILTLLSILAAFLLFGLLNGVRESFAEAGKSAAGASRLQTGSKLSFIQTLPLSLDARIKQVDGVQTATYANWFGGAYQDPRNQIFSFAVAPNYLDLYPEIEVDPKQREAFDNTRTGILVGELLMKRFGWKVGQKIPLQSTIFPNRDGSKNWSFDIVGTMRSKDKKSGGWYDNLVLMQWKYFDESTPYNRGETGWYVVRVSDPAQADRVAKAIDALSANSAYETKTMTEQAAFANWMKQTANIGLIVGSIMGAVFFTLLLLTGNTMAQAVRERIPELAVLKTIGFKDGSVLGLVLAESILLVLIGGVLGLGLSAVLGPIINVGSGGMINMPPVGLNSWMLGLGLMIAIGLLVGALPAMRAMRLNIVDALAGR</sequence>
<evidence type="ECO:0000256" key="4">
    <source>
        <dbReference type="ARBA" id="ARBA00022989"/>
    </source>
</evidence>
<dbReference type="RefSeq" id="WP_249473581.1">
    <property type="nucleotide sequence ID" value="NZ_JAMBEP010000001.1"/>
</dbReference>
<keyword evidence="3 6" id="KW-0812">Transmembrane</keyword>
<keyword evidence="5 6" id="KW-0472">Membrane</keyword>
<evidence type="ECO:0000256" key="3">
    <source>
        <dbReference type="ARBA" id="ARBA00022692"/>
    </source>
</evidence>
<name>A0ABT0MJ02_9GAMM</name>
<dbReference type="PANTHER" id="PTHR43738">
    <property type="entry name" value="ABC TRANSPORTER, MEMBRANE PROTEIN"/>
    <property type="match status" value="1"/>
</dbReference>
<evidence type="ECO:0000256" key="2">
    <source>
        <dbReference type="ARBA" id="ARBA00022475"/>
    </source>
</evidence>
<reference evidence="9 10" key="1">
    <citation type="submission" date="2022-05" db="EMBL/GenBank/DDBJ databases">
        <title>Luteimonas sp. SX5, whole genome shotgun sequencing project.</title>
        <authorList>
            <person name="Zhao G."/>
            <person name="Shen L."/>
        </authorList>
    </citation>
    <scope>NUCLEOTIDE SEQUENCE [LARGE SCALE GENOMIC DNA]</scope>
    <source>
        <strain evidence="9 10">SX5</strain>
    </source>
</reference>
<dbReference type="Proteomes" id="UP001431217">
    <property type="component" value="Unassembled WGS sequence"/>
</dbReference>
<organism evidence="9 10">
    <name type="scientific">Luteimonas galliterrae</name>
    <dbReference type="NCBI Taxonomy" id="2940486"/>
    <lineage>
        <taxon>Bacteria</taxon>
        <taxon>Pseudomonadati</taxon>
        <taxon>Pseudomonadota</taxon>
        <taxon>Gammaproteobacteria</taxon>
        <taxon>Lysobacterales</taxon>
        <taxon>Lysobacteraceae</taxon>
        <taxon>Luteimonas</taxon>
    </lineage>
</organism>
<protein>
    <submittedName>
        <fullName evidence="9">ABC transporter permease</fullName>
    </submittedName>
</protein>
<evidence type="ECO:0000256" key="5">
    <source>
        <dbReference type="ARBA" id="ARBA00023136"/>
    </source>
</evidence>
<feature type="transmembrane region" description="Helical" evidence="6">
    <location>
        <begin position="306"/>
        <end position="331"/>
    </location>
</feature>